<organism evidence="3">
    <name type="scientific">uncultured bacterium contig00076</name>
    <dbReference type="NCBI Taxonomy" id="1181554"/>
    <lineage>
        <taxon>Bacteria</taxon>
        <taxon>environmental samples</taxon>
    </lineage>
</organism>
<feature type="region of interest" description="Disordered" evidence="1">
    <location>
        <begin position="219"/>
        <end position="258"/>
    </location>
</feature>
<feature type="compositionally biased region" description="Basic and acidic residues" evidence="1">
    <location>
        <begin position="219"/>
        <end position="237"/>
    </location>
</feature>
<dbReference type="AlphaFoldDB" id="A0A806KKC2"/>
<keyword evidence="2" id="KW-0472">Membrane</keyword>
<feature type="transmembrane region" description="Helical" evidence="2">
    <location>
        <begin position="85"/>
        <end position="104"/>
    </location>
</feature>
<accession>A0A806KKC2</accession>
<keyword evidence="2" id="KW-0812">Transmembrane</keyword>
<feature type="transmembrane region" description="Helical" evidence="2">
    <location>
        <begin position="177"/>
        <end position="197"/>
    </location>
</feature>
<keyword evidence="2" id="KW-1133">Transmembrane helix</keyword>
<proteinExistence type="predicted"/>
<evidence type="ECO:0000256" key="2">
    <source>
        <dbReference type="SAM" id="Phobius"/>
    </source>
</evidence>
<dbReference type="EMBL" id="JQ844247">
    <property type="protein sequence ID" value="AGS53744.1"/>
    <property type="molecule type" value="Genomic_DNA"/>
</dbReference>
<protein>
    <submittedName>
        <fullName evidence="3">Uncharacterized protein</fullName>
    </submittedName>
</protein>
<name>A0A806KKC2_9BACT</name>
<reference evidence="3" key="1">
    <citation type="submission" date="2012-03" db="EMBL/GenBank/DDBJ databases">
        <title>Functional metagenomics reveals considerable lignocellulase gene clusters in the gut microbiome of a wood-feeding higher termite.</title>
        <authorList>
            <person name="Liu N."/>
        </authorList>
    </citation>
    <scope>NUCLEOTIDE SEQUENCE</scope>
</reference>
<sequence>MKKRLFLFFFLRLFLYFSVIMLVFIHPGISVSFDSIGLLQWFVIIPIQAVIAFLPRLNLRNRCILAGLSLLILSVWAGGFSPGALQPFFAGVISFTLTFLLFHYPRWAKLSALEPFFLAWVCLRLLALSRSGEDIAGQSMALTQYILVWTAVVFLLHSIIVYFCLYPKSSVGALKEGALFVIGAAAALVVLLAALPLDFIRNTVIENLIPERIPERIRNDSDRGIPRDSGGRRDSRRTLPRSGTEGQPGLRGLSEYDWQNRTGRGRGEIPRTTGNTLLWLSLLTGSLCIWEILSGDNLIL</sequence>
<evidence type="ECO:0000256" key="1">
    <source>
        <dbReference type="SAM" id="MobiDB-lite"/>
    </source>
</evidence>
<feature type="transmembrane region" description="Helical" evidence="2">
    <location>
        <begin position="144"/>
        <end position="165"/>
    </location>
</feature>
<feature type="transmembrane region" description="Helical" evidence="2">
    <location>
        <begin position="5"/>
        <end position="26"/>
    </location>
</feature>
<evidence type="ECO:0000313" key="3">
    <source>
        <dbReference type="EMBL" id="AGS53744.1"/>
    </source>
</evidence>
<feature type="transmembrane region" description="Helical" evidence="2">
    <location>
        <begin position="116"/>
        <end position="132"/>
    </location>
</feature>
<feature type="transmembrane region" description="Helical" evidence="2">
    <location>
        <begin position="38"/>
        <end position="55"/>
    </location>
</feature>
<feature type="transmembrane region" description="Helical" evidence="2">
    <location>
        <begin position="62"/>
        <end position="79"/>
    </location>
</feature>